<name>A0AAX3U8P7_9VIBR</name>
<evidence type="ECO:0000259" key="1">
    <source>
        <dbReference type="Pfam" id="PF12358"/>
    </source>
</evidence>
<dbReference type="InterPro" id="IPR022104">
    <property type="entry name" value="DUF3644"/>
</dbReference>
<dbReference type="RefSeq" id="WP_254918029.1">
    <property type="nucleotide sequence ID" value="NZ_CP118710.1"/>
</dbReference>
<dbReference type="EMBL" id="CP118710">
    <property type="protein sequence ID" value="WGK83143.1"/>
    <property type="molecule type" value="Genomic_DNA"/>
</dbReference>
<sequence>MLLQLLDELRKLEDSGAEFTAKKVADLVGYNVSSVNKYFNEKLKGEYIVKVSRSLWKCSGINKLSNDDFYRLMSQSLNTQAKSSDEILADQLIKRSHDAFTLALEVYNRPTLGNRVEAFTIMMVNAWELMLKSELARKDGADSIFKDGDFSISIREAMSKLMSPTDNIAKNLETLIDLRDHAIHLLIPELQPQLSRLFQATVLNYQKRYKELMGNSPLAGQSVGLLSLIVDGCEPEVAVIKETYGELTANQVKSFLGKFTEMARECDSDEFSISVDYKLALTKKSSEGDLSLSLSDGGEKAIIIRETKDPDITHPYHQNTAVKEINQRQSLVKITSYSFQAVVKKNKIQKSKRSNYHYELDGRHRYSDAFIEWFVNNLNQSNWLDGALKSYRNGRKKA</sequence>
<protein>
    <submittedName>
        <fullName evidence="2">DUF3644 domain-containing protein</fullName>
    </submittedName>
</protein>
<dbReference type="Pfam" id="PF12358">
    <property type="entry name" value="DUF3644"/>
    <property type="match status" value="1"/>
</dbReference>
<feature type="domain" description="DUF3644" evidence="1">
    <location>
        <begin position="91"/>
        <end position="261"/>
    </location>
</feature>
<accession>A0AAX3U8P7</accession>
<reference evidence="2" key="1">
    <citation type="submission" date="2022-02" db="EMBL/GenBank/DDBJ databases">
        <title>Emergence and expansion in Europe of a Vibrio aestuarianus clonal complex pathogenic for oysters.</title>
        <authorList>
            <person name="Mesnil A."/>
            <person name="Travers M.-A."/>
        </authorList>
    </citation>
    <scope>NUCLEOTIDE SEQUENCE</scope>
    <source>
        <strain evidence="2">U29</strain>
    </source>
</reference>
<evidence type="ECO:0000313" key="3">
    <source>
        <dbReference type="Proteomes" id="UP001239257"/>
    </source>
</evidence>
<proteinExistence type="predicted"/>
<dbReference type="Proteomes" id="UP001239257">
    <property type="component" value="Chromosome 2"/>
</dbReference>
<gene>
    <name evidence="2" type="ORF">PYE51_17410</name>
</gene>
<dbReference type="AlphaFoldDB" id="A0AAX3U8P7"/>
<evidence type="ECO:0000313" key="2">
    <source>
        <dbReference type="EMBL" id="WGK83143.1"/>
    </source>
</evidence>
<organism evidence="2 3">
    <name type="scientific">Vibrio aestuarianus</name>
    <dbReference type="NCBI Taxonomy" id="28171"/>
    <lineage>
        <taxon>Bacteria</taxon>
        <taxon>Pseudomonadati</taxon>
        <taxon>Pseudomonadota</taxon>
        <taxon>Gammaproteobacteria</taxon>
        <taxon>Vibrionales</taxon>
        <taxon>Vibrionaceae</taxon>
        <taxon>Vibrio</taxon>
    </lineage>
</organism>